<name>A0A0L0T357_ALLM3</name>
<dbReference type="Proteomes" id="UP000054350">
    <property type="component" value="Unassembled WGS sequence"/>
</dbReference>
<protein>
    <recommendedName>
        <fullName evidence="4">EH domain-containing protein</fullName>
    </recommendedName>
</protein>
<gene>
    <name evidence="2" type="ORF">AMAG_14015</name>
</gene>
<evidence type="ECO:0000313" key="2">
    <source>
        <dbReference type="EMBL" id="KNE69161.1"/>
    </source>
</evidence>
<organism evidence="2 3">
    <name type="scientific">Allomyces macrogynus (strain ATCC 38327)</name>
    <name type="common">Allomyces javanicus var. macrogynus</name>
    <dbReference type="NCBI Taxonomy" id="578462"/>
    <lineage>
        <taxon>Eukaryota</taxon>
        <taxon>Fungi</taxon>
        <taxon>Fungi incertae sedis</taxon>
        <taxon>Blastocladiomycota</taxon>
        <taxon>Blastocladiomycetes</taxon>
        <taxon>Blastocladiales</taxon>
        <taxon>Blastocladiaceae</taxon>
        <taxon>Allomyces</taxon>
    </lineage>
</organism>
<feature type="compositionally biased region" description="Pro residues" evidence="1">
    <location>
        <begin position="140"/>
        <end position="149"/>
    </location>
</feature>
<dbReference type="OrthoDB" id="5598334at2759"/>
<evidence type="ECO:0000313" key="3">
    <source>
        <dbReference type="Proteomes" id="UP000054350"/>
    </source>
</evidence>
<feature type="compositionally biased region" description="Low complexity" evidence="1">
    <location>
        <begin position="205"/>
        <end position="215"/>
    </location>
</feature>
<proteinExistence type="predicted"/>
<feature type="compositionally biased region" description="Pro residues" evidence="1">
    <location>
        <begin position="323"/>
        <end position="334"/>
    </location>
</feature>
<feature type="compositionally biased region" description="Low complexity" evidence="1">
    <location>
        <begin position="150"/>
        <end position="164"/>
    </location>
</feature>
<feature type="compositionally biased region" description="Pro residues" evidence="1">
    <location>
        <begin position="223"/>
        <end position="232"/>
    </location>
</feature>
<reference evidence="3" key="2">
    <citation type="submission" date="2009-11" db="EMBL/GenBank/DDBJ databases">
        <title>The Genome Sequence of Allomyces macrogynus strain ATCC 38327.</title>
        <authorList>
            <consortium name="The Broad Institute Genome Sequencing Platform"/>
            <person name="Russ C."/>
            <person name="Cuomo C."/>
            <person name="Shea T."/>
            <person name="Young S.K."/>
            <person name="Zeng Q."/>
            <person name="Koehrsen M."/>
            <person name="Haas B."/>
            <person name="Borodovsky M."/>
            <person name="Guigo R."/>
            <person name="Alvarado L."/>
            <person name="Berlin A."/>
            <person name="Borenstein D."/>
            <person name="Chen Z."/>
            <person name="Engels R."/>
            <person name="Freedman E."/>
            <person name="Gellesch M."/>
            <person name="Goldberg J."/>
            <person name="Griggs A."/>
            <person name="Gujja S."/>
            <person name="Heiman D."/>
            <person name="Hepburn T."/>
            <person name="Howarth C."/>
            <person name="Jen D."/>
            <person name="Larson L."/>
            <person name="Lewis B."/>
            <person name="Mehta T."/>
            <person name="Park D."/>
            <person name="Pearson M."/>
            <person name="Roberts A."/>
            <person name="Saif S."/>
            <person name="Shenoy N."/>
            <person name="Sisk P."/>
            <person name="Stolte C."/>
            <person name="Sykes S."/>
            <person name="Walk T."/>
            <person name="White J."/>
            <person name="Yandava C."/>
            <person name="Burger G."/>
            <person name="Gray M.W."/>
            <person name="Holland P.W.H."/>
            <person name="King N."/>
            <person name="Lang F.B.F."/>
            <person name="Roger A.J."/>
            <person name="Ruiz-Trillo I."/>
            <person name="Lander E."/>
            <person name="Nusbaum C."/>
        </authorList>
    </citation>
    <scope>NUCLEOTIDE SEQUENCE [LARGE SCALE GENOMIC DNA]</scope>
    <source>
        <strain evidence="3">ATCC 38327</strain>
    </source>
</reference>
<feature type="compositionally biased region" description="Low complexity" evidence="1">
    <location>
        <begin position="17"/>
        <end position="45"/>
    </location>
</feature>
<dbReference type="OMA" id="WRTPASV"/>
<accession>A0A0L0T357</accession>
<dbReference type="AlphaFoldDB" id="A0A0L0T357"/>
<evidence type="ECO:0000256" key="1">
    <source>
        <dbReference type="SAM" id="MobiDB-lite"/>
    </source>
</evidence>
<dbReference type="VEuPathDB" id="FungiDB:AMAG_14015"/>
<feature type="region of interest" description="Disordered" evidence="1">
    <location>
        <begin position="14"/>
        <end position="239"/>
    </location>
</feature>
<feature type="compositionally biased region" description="Low complexity" evidence="1">
    <location>
        <begin position="128"/>
        <end position="139"/>
    </location>
</feature>
<feature type="compositionally biased region" description="Basic and acidic residues" evidence="1">
    <location>
        <begin position="59"/>
        <end position="68"/>
    </location>
</feature>
<evidence type="ECO:0008006" key="4">
    <source>
        <dbReference type="Google" id="ProtNLM"/>
    </source>
</evidence>
<feature type="compositionally biased region" description="Pro residues" evidence="1">
    <location>
        <begin position="180"/>
        <end position="204"/>
    </location>
</feature>
<keyword evidence="3" id="KW-1185">Reference proteome</keyword>
<feature type="region of interest" description="Disordered" evidence="1">
    <location>
        <begin position="309"/>
        <end position="339"/>
    </location>
</feature>
<reference evidence="2 3" key="1">
    <citation type="submission" date="2009-11" db="EMBL/GenBank/DDBJ databases">
        <title>Annotation of Allomyces macrogynus ATCC 38327.</title>
        <authorList>
            <consortium name="The Broad Institute Genome Sequencing Platform"/>
            <person name="Russ C."/>
            <person name="Cuomo C."/>
            <person name="Burger G."/>
            <person name="Gray M.W."/>
            <person name="Holland P.W.H."/>
            <person name="King N."/>
            <person name="Lang F.B.F."/>
            <person name="Roger A.J."/>
            <person name="Ruiz-Trillo I."/>
            <person name="Young S.K."/>
            <person name="Zeng Q."/>
            <person name="Gargeya S."/>
            <person name="Fitzgerald M."/>
            <person name="Haas B."/>
            <person name="Abouelleil A."/>
            <person name="Alvarado L."/>
            <person name="Arachchi H.M."/>
            <person name="Berlin A."/>
            <person name="Chapman S.B."/>
            <person name="Gearin G."/>
            <person name="Goldberg J."/>
            <person name="Griggs A."/>
            <person name="Gujja S."/>
            <person name="Hansen M."/>
            <person name="Heiman D."/>
            <person name="Howarth C."/>
            <person name="Larimer J."/>
            <person name="Lui A."/>
            <person name="MacDonald P.J.P."/>
            <person name="McCowen C."/>
            <person name="Montmayeur A."/>
            <person name="Murphy C."/>
            <person name="Neiman D."/>
            <person name="Pearson M."/>
            <person name="Priest M."/>
            <person name="Roberts A."/>
            <person name="Saif S."/>
            <person name="Shea T."/>
            <person name="Sisk P."/>
            <person name="Stolte C."/>
            <person name="Sykes S."/>
            <person name="Wortman J."/>
            <person name="Nusbaum C."/>
            <person name="Birren B."/>
        </authorList>
    </citation>
    <scope>NUCLEOTIDE SEQUENCE [LARGE SCALE GENOMIC DNA]</scope>
    <source>
        <strain evidence="2 3">ATCC 38327</strain>
    </source>
</reference>
<sequence length="474" mass="49014">MAAVSVKDRIALFSTRAASDTGPPPTTTASPPTSSSNAPAAVSPPWRTPASVAPSRFSTPDKDPDHVAEPSSSASSSDDEAAHPHGAHDAGPPRLPLRRAPPPIAPRPRTPHLTAKIEELALVRPPGVTAATAVDADAPQLPPPPPYHSPAPSAGGTSTSTTSRPPLPSKPRPTASKPAPDTPLPPPPLPPRAGRPVMPVPAIPPRIAGPRARSPPSRRRAKTPPPPPPPPMRGGRKPLVTSVSMGHLNAVAGVRRGGVGGVPPVPPVPARPAVAAAVVPANAEKPVVVAQMVRRGAVATPVVQATAAQVQTPPAHPRNPHPVRSPAPARPVAPSPGRQRAAVASAAAVAVNAMVRGRRRSGEKAQVHPAIVNKGMKDPLDLLLATVPADARKRYASVYERLANVGTVDEKVVVALWRMSKLPLETLAEVWDAVTPRFGRAWTEREFAGGLWLIDAVLAGRRVKDVLARAAGAV</sequence>
<dbReference type="EMBL" id="GG745359">
    <property type="protein sequence ID" value="KNE69161.1"/>
    <property type="molecule type" value="Genomic_DNA"/>
</dbReference>
<dbReference type="Gene3D" id="1.10.238.10">
    <property type="entry name" value="EF-hand"/>
    <property type="match status" value="1"/>
</dbReference>
<dbReference type="STRING" id="578462.A0A0L0T357"/>
<feature type="compositionally biased region" description="Pro residues" evidence="1">
    <location>
        <begin position="93"/>
        <end position="108"/>
    </location>
</feature>